<evidence type="ECO:0000256" key="2">
    <source>
        <dbReference type="ARBA" id="ARBA00022649"/>
    </source>
</evidence>
<name>A0ABV4TYJ8_9GAMM</name>
<comment type="similarity">
    <text evidence="1">Belongs to the ribosome association toxin RatA family.</text>
</comment>
<reference evidence="4 5" key="1">
    <citation type="submission" date="2024-08" db="EMBL/GenBank/DDBJ databases">
        <title>Whole-genome sequencing of halo(alkali)philic microorganisms from hypersaline lakes.</title>
        <authorList>
            <person name="Sorokin D.Y."/>
            <person name="Merkel A.Y."/>
            <person name="Messina E."/>
            <person name="Yakimov M."/>
        </authorList>
    </citation>
    <scope>NUCLEOTIDE SEQUENCE [LARGE SCALE GENOMIC DNA]</scope>
    <source>
        <strain evidence="4 5">Cl-TMA</strain>
    </source>
</reference>
<dbReference type="SUPFAM" id="SSF55961">
    <property type="entry name" value="Bet v1-like"/>
    <property type="match status" value="1"/>
</dbReference>
<dbReference type="InterPro" id="IPR044996">
    <property type="entry name" value="COQ10-like"/>
</dbReference>
<dbReference type="Pfam" id="PF03364">
    <property type="entry name" value="Polyketide_cyc"/>
    <property type="match status" value="1"/>
</dbReference>
<dbReference type="RefSeq" id="WP_373656462.1">
    <property type="nucleotide sequence ID" value="NZ_JBGUAW010000008.1"/>
</dbReference>
<organism evidence="4 5">
    <name type="scientific">Thiohalorhabdus methylotrophus</name>
    <dbReference type="NCBI Taxonomy" id="3242694"/>
    <lineage>
        <taxon>Bacteria</taxon>
        <taxon>Pseudomonadati</taxon>
        <taxon>Pseudomonadota</taxon>
        <taxon>Gammaproteobacteria</taxon>
        <taxon>Thiohalorhabdales</taxon>
        <taxon>Thiohalorhabdaceae</taxon>
        <taxon>Thiohalorhabdus</taxon>
    </lineage>
</organism>
<feature type="domain" description="Coenzyme Q-binding protein COQ10 START" evidence="3">
    <location>
        <begin position="10"/>
        <end position="135"/>
    </location>
</feature>
<dbReference type="InterPro" id="IPR005031">
    <property type="entry name" value="COQ10_START"/>
</dbReference>
<comment type="caution">
    <text evidence="4">The sequence shown here is derived from an EMBL/GenBank/DDBJ whole genome shotgun (WGS) entry which is preliminary data.</text>
</comment>
<dbReference type="CDD" id="cd07813">
    <property type="entry name" value="COQ10p_like"/>
    <property type="match status" value="1"/>
</dbReference>
<protein>
    <submittedName>
        <fullName evidence="4">Type II toxin-antitoxin system RatA family toxin</fullName>
    </submittedName>
</protein>
<sequence length="146" mass="17171">MPSMERSEVVPYSPDQMYDLVMDIESYPEFLSWCSKGRVLTREEDNLTAELTLEYKGLRKSFSTRNAFQRPKLVEMRLLEGPFRFLEGVWTFEPLEGRGTRVHMSIQFEFVNRMLSMMVGPVFHRAVDTLVADFRKRAESVYGRSR</sequence>
<dbReference type="Proteomes" id="UP001575181">
    <property type="component" value="Unassembled WGS sequence"/>
</dbReference>
<evidence type="ECO:0000256" key="1">
    <source>
        <dbReference type="ARBA" id="ARBA00008918"/>
    </source>
</evidence>
<dbReference type="InterPro" id="IPR023393">
    <property type="entry name" value="START-like_dom_sf"/>
</dbReference>
<keyword evidence="5" id="KW-1185">Reference proteome</keyword>
<evidence type="ECO:0000313" key="4">
    <source>
        <dbReference type="EMBL" id="MFA9461679.1"/>
    </source>
</evidence>
<dbReference type="PANTHER" id="PTHR12901">
    <property type="entry name" value="SPERM PROTEIN HOMOLOG"/>
    <property type="match status" value="1"/>
</dbReference>
<dbReference type="EMBL" id="JBGUAW010000008">
    <property type="protein sequence ID" value="MFA9461679.1"/>
    <property type="molecule type" value="Genomic_DNA"/>
</dbReference>
<proteinExistence type="inferred from homology"/>
<evidence type="ECO:0000259" key="3">
    <source>
        <dbReference type="Pfam" id="PF03364"/>
    </source>
</evidence>
<accession>A0ABV4TYJ8</accession>
<gene>
    <name evidence="4" type="ORF">ACERLL_12685</name>
</gene>
<keyword evidence="2" id="KW-1277">Toxin-antitoxin system</keyword>
<dbReference type="PANTHER" id="PTHR12901:SF10">
    <property type="entry name" value="COENZYME Q-BINDING PROTEIN COQ10, MITOCHONDRIAL"/>
    <property type="match status" value="1"/>
</dbReference>
<evidence type="ECO:0000313" key="5">
    <source>
        <dbReference type="Proteomes" id="UP001575181"/>
    </source>
</evidence>
<dbReference type="Gene3D" id="3.30.530.20">
    <property type="match status" value="1"/>
</dbReference>